<dbReference type="RefSeq" id="WP_301815261.1">
    <property type="nucleotide sequence ID" value="NZ_JAUJZH010000034.1"/>
</dbReference>
<evidence type="ECO:0000313" key="2">
    <source>
        <dbReference type="Proteomes" id="UP001169027"/>
    </source>
</evidence>
<evidence type="ECO:0000313" key="1">
    <source>
        <dbReference type="EMBL" id="MDO1537018.1"/>
    </source>
</evidence>
<organism evidence="1 2">
    <name type="scientific">Variovorax ginsengisoli</name>
    <dbReference type="NCBI Taxonomy" id="363844"/>
    <lineage>
        <taxon>Bacteria</taxon>
        <taxon>Pseudomonadati</taxon>
        <taxon>Pseudomonadota</taxon>
        <taxon>Betaproteobacteria</taxon>
        <taxon>Burkholderiales</taxon>
        <taxon>Comamonadaceae</taxon>
        <taxon>Variovorax</taxon>
    </lineage>
</organism>
<keyword evidence="2" id="KW-1185">Reference proteome</keyword>
<proteinExistence type="predicted"/>
<reference evidence="1" key="1">
    <citation type="submission" date="2023-06" db="EMBL/GenBank/DDBJ databases">
        <authorList>
            <person name="Jiang Y."/>
            <person name="Liu Q."/>
        </authorList>
    </citation>
    <scope>NUCLEOTIDE SEQUENCE</scope>
    <source>
        <strain evidence="1">CGMCC 1.12090</strain>
    </source>
</reference>
<protein>
    <submittedName>
        <fullName evidence="1">Uncharacterized protein</fullName>
    </submittedName>
</protein>
<gene>
    <name evidence="1" type="ORF">Q2T77_32605</name>
</gene>
<dbReference type="EMBL" id="JAUKVY010000034">
    <property type="protein sequence ID" value="MDO1537018.1"/>
    <property type="molecule type" value="Genomic_DNA"/>
</dbReference>
<name>A0ABT8SF68_9BURK</name>
<dbReference type="PROSITE" id="PS51257">
    <property type="entry name" value="PROKAR_LIPOPROTEIN"/>
    <property type="match status" value="1"/>
</dbReference>
<comment type="caution">
    <text evidence="1">The sequence shown here is derived from an EMBL/GenBank/DDBJ whole genome shotgun (WGS) entry which is preliminary data.</text>
</comment>
<dbReference type="Proteomes" id="UP001169027">
    <property type="component" value="Unassembled WGS sequence"/>
</dbReference>
<accession>A0ABT8SF68</accession>
<sequence length="160" mass="17967">MRKRTVRRKVWTKDANAFASAISGACIIDDGRLEQLRVRDRAAVEAFRTGTATDQHWRDIADLVNISEVLCEWGVGTQEVAPVLKDVERHLREAIDRYQRTQRMGTTGPGLKAFADLLEYFDLQRTSVGLATYERAVQKVIDRVRSGYTGSKVEPQGATA</sequence>